<comment type="subcellular location">
    <subcellularLocation>
        <location evidence="1">Nucleus</location>
    </subcellularLocation>
</comment>
<evidence type="ECO:0000259" key="6">
    <source>
        <dbReference type="Pfam" id="PF25454"/>
    </source>
</evidence>
<dbReference type="InterPro" id="IPR044882">
    <property type="entry name" value="I2BP1/2_C3HC4-RING_sf"/>
</dbReference>
<feature type="compositionally biased region" description="Low complexity" evidence="4">
    <location>
        <begin position="336"/>
        <end position="362"/>
    </location>
</feature>
<evidence type="ECO:0000259" key="5">
    <source>
        <dbReference type="Pfam" id="PF11261"/>
    </source>
</evidence>
<dbReference type="SUPFAM" id="SSF57850">
    <property type="entry name" value="RING/U-box"/>
    <property type="match status" value="1"/>
</dbReference>
<dbReference type="CDD" id="cd16511">
    <property type="entry name" value="vRING-HC_IRF2BP1-like"/>
    <property type="match status" value="1"/>
</dbReference>
<keyword evidence="8" id="KW-1185">Reference proteome</keyword>
<keyword evidence="3" id="KW-0539">Nucleus</keyword>
<evidence type="ECO:0000313" key="8">
    <source>
        <dbReference type="Proteomes" id="UP001177023"/>
    </source>
</evidence>
<evidence type="ECO:0000256" key="3">
    <source>
        <dbReference type="ARBA" id="ARBA00023242"/>
    </source>
</evidence>
<sequence length="368" mass="39643">MLGPMSSQPQTNGSAPSKLAGRQHCFLCDLPRWPWAMCADYGEPVCRGCVNYEGADRIESVIEQARQMKRIHGFPVADMTNGRKKDLPVNQGPGRISPPRNVPVSAPAPTPLNPLNPLASFGESLQAFVQQQRLLQLASTIGNRPNGFTVEELALIQQQMRPALPNGLLHQGIPGFGCLPNMGLPRKRDHEDDKSEVYGKVQRGDAQTTSVSPTSTHSPDHPATRRMAFPPSQDRVLRCTLCQERLEDTHFVQCPSIQGHKFCFPCSKESIKKQTHGQELYCPSGDKCPLVGSAMPWTFMQGEIATILGEEYDEFKRTREAAGLGAGSIPPTQAHSGGSASSSGGAQSSPASTTTTGSSAASTALLIN</sequence>
<feature type="region of interest" description="Disordered" evidence="4">
    <location>
        <begin position="324"/>
        <end position="362"/>
    </location>
</feature>
<dbReference type="EMBL" id="CATQJA010002664">
    <property type="protein sequence ID" value="CAJ0582694.1"/>
    <property type="molecule type" value="Genomic_DNA"/>
</dbReference>
<dbReference type="Pfam" id="PF11261">
    <property type="entry name" value="IRF-2BP1_2"/>
    <property type="match status" value="1"/>
</dbReference>
<feature type="region of interest" description="Disordered" evidence="4">
    <location>
        <begin position="184"/>
        <end position="230"/>
    </location>
</feature>
<gene>
    <name evidence="7" type="ORF">MSPICULIGERA_LOCUS20824</name>
</gene>
<feature type="domain" description="Interferon regulatory factor 2-binding protein 1/2-like C3HC4 zinc finger" evidence="6">
    <location>
        <begin position="237"/>
        <end position="308"/>
    </location>
</feature>
<evidence type="ECO:0000313" key="7">
    <source>
        <dbReference type="EMBL" id="CAJ0582694.1"/>
    </source>
</evidence>
<dbReference type="Pfam" id="PF25454">
    <property type="entry name" value="zf-C3HC4_IRF-2BP1_2"/>
    <property type="match status" value="1"/>
</dbReference>
<dbReference type="Proteomes" id="UP001177023">
    <property type="component" value="Unassembled WGS sequence"/>
</dbReference>
<dbReference type="FunFam" id="1.10.10.1580:FF:000001">
    <property type="entry name" value="interferon regulatory factor 2-binding protein 2"/>
    <property type="match status" value="1"/>
</dbReference>
<dbReference type="Gene3D" id="1.10.10.1580">
    <property type="entry name" value="Interferon regulatory factor 2-binding protein"/>
    <property type="match status" value="1"/>
</dbReference>
<dbReference type="InterPro" id="IPR022750">
    <property type="entry name" value="IRF-2BP1_2-like_Znf"/>
</dbReference>
<feature type="region of interest" description="Disordered" evidence="4">
    <location>
        <begin position="78"/>
        <end position="101"/>
    </location>
</feature>
<reference evidence="7" key="1">
    <citation type="submission" date="2023-06" db="EMBL/GenBank/DDBJ databases">
        <authorList>
            <person name="Delattre M."/>
        </authorList>
    </citation>
    <scope>NUCLEOTIDE SEQUENCE</scope>
    <source>
        <strain evidence="7">AF72</strain>
    </source>
</reference>
<evidence type="ECO:0000256" key="4">
    <source>
        <dbReference type="SAM" id="MobiDB-lite"/>
    </source>
</evidence>
<dbReference type="InterPro" id="IPR057414">
    <property type="entry name" value="Zf-C3HC4_IRF-2BP1_2"/>
</dbReference>
<feature type="compositionally biased region" description="Basic and acidic residues" evidence="4">
    <location>
        <begin position="186"/>
        <end position="197"/>
    </location>
</feature>
<dbReference type="GO" id="GO:0006357">
    <property type="term" value="P:regulation of transcription by RNA polymerase II"/>
    <property type="evidence" value="ECO:0007669"/>
    <property type="project" value="TreeGrafter"/>
</dbReference>
<comment type="similarity">
    <text evidence="2">Belongs to the IRF2BP family.</text>
</comment>
<evidence type="ECO:0000256" key="1">
    <source>
        <dbReference type="ARBA" id="ARBA00004123"/>
    </source>
</evidence>
<dbReference type="GO" id="GO:0003714">
    <property type="term" value="F:transcription corepressor activity"/>
    <property type="evidence" value="ECO:0007669"/>
    <property type="project" value="TreeGrafter"/>
</dbReference>
<name>A0AA36G981_9BILA</name>
<feature type="compositionally biased region" description="Low complexity" evidence="4">
    <location>
        <begin position="208"/>
        <end position="217"/>
    </location>
</feature>
<feature type="non-terminal residue" evidence="7">
    <location>
        <position position="368"/>
    </location>
</feature>
<protein>
    <submittedName>
        <fullName evidence="7">Uncharacterized protein</fullName>
    </submittedName>
</protein>
<organism evidence="7 8">
    <name type="scientific">Mesorhabditis spiculigera</name>
    <dbReference type="NCBI Taxonomy" id="96644"/>
    <lineage>
        <taxon>Eukaryota</taxon>
        <taxon>Metazoa</taxon>
        <taxon>Ecdysozoa</taxon>
        <taxon>Nematoda</taxon>
        <taxon>Chromadorea</taxon>
        <taxon>Rhabditida</taxon>
        <taxon>Rhabditina</taxon>
        <taxon>Rhabditomorpha</taxon>
        <taxon>Rhabditoidea</taxon>
        <taxon>Rhabditidae</taxon>
        <taxon>Mesorhabditinae</taxon>
        <taxon>Mesorhabditis</taxon>
    </lineage>
</organism>
<dbReference type="AlphaFoldDB" id="A0AA36G981"/>
<evidence type="ECO:0000256" key="2">
    <source>
        <dbReference type="ARBA" id="ARBA00010802"/>
    </source>
</evidence>
<proteinExistence type="inferred from homology"/>
<accession>A0AA36G981</accession>
<dbReference type="PANTHER" id="PTHR10816:SF19">
    <property type="entry name" value="PROTEIN INTERACTING WITH TTK69 AND SIN3A, ISOFORM D"/>
    <property type="match status" value="1"/>
</dbReference>
<dbReference type="GO" id="GO:0005634">
    <property type="term" value="C:nucleus"/>
    <property type="evidence" value="ECO:0007669"/>
    <property type="project" value="UniProtKB-SubCell"/>
</dbReference>
<feature type="domain" description="Interferon regulatory factor 2-binding protein 1/2-like zinc finger" evidence="5">
    <location>
        <begin position="22"/>
        <end position="72"/>
    </location>
</feature>
<comment type="caution">
    <text evidence="7">The sequence shown here is derived from an EMBL/GenBank/DDBJ whole genome shotgun (WGS) entry which is preliminary data.</text>
</comment>
<dbReference type="PANTHER" id="PTHR10816">
    <property type="entry name" value="MYELIN TRANSCRIPTION FACTOR 1-RELATED"/>
    <property type="match status" value="1"/>
</dbReference>